<proteinExistence type="predicted"/>
<evidence type="ECO:0000313" key="1">
    <source>
        <dbReference type="EMBL" id="KAH6932016.1"/>
    </source>
</evidence>
<protein>
    <submittedName>
        <fullName evidence="1">Uncharacterized protein</fullName>
    </submittedName>
</protein>
<organism evidence="1 2">
    <name type="scientific">Hyalomma asiaticum</name>
    <name type="common">Tick</name>
    <dbReference type="NCBI Taxonomy" id="266040"/>
    <lineage>
        <taxon>Eukaryota</taxon>
        <taxon>Metazoa</taxon>
        <taxon>Ecdysozoa</taxon>
        <taxon>Arthropoda</taxon>
        <taxon>Chelicerata</taxon>
        <taxon>Arachnida</taxon>
        <taxon>Acari</taxon>
        <taxon>Parasitiformes</taxon>
        <taxon>Ixodida</taxon>
        <taxon>Ixodoidea</taxon>
        <taxon>Ixodidae</taxon>
        <taxon>Hyalomminae</taxon>
        <taxon>Hyalomma</taxon>
    </lineage>
</organism>
<dbReference type="Proteomes" id="UP000821845">
    <property type="component" value="Chromosome 4"/>
</dbReference>
<evidence type="ECO:0000313" key="2">
    <source>
        <dbReference type="Proteomes" id="UP000821845"/>
    </source>
</evidence>
<name>A0ACB7SDL2_HYAAI</name>
<keyword evidence="2" id="KW-1185">Reference proteome</keyword>
<comment type="caution">
    <text evidence="1">The sequence shown here is derived from an EMBL/GenBank/DDBJ whole genome shotgun (WGS) entry which is preliminary data.</text>
</comment>
<gene>
    <name evidence="1" type="ORF">HPB50_002510</name>
</gene>
<dbReference type="EMBL" id="CM023484">
    <property type="protein sequence ID" value="KAH6932016.1"/>
    <property type="molecule type" value="Genomic_DNA"/>
</dbReference>
<accession>A0ACB7SDL2</accession>
<reference evidence="1" key="1">
    <citation type="submission" date="2020-05" db="EMBL/GenBank/DDBJ databases">
        <title>Large-scale comparative analyses of tick genomes elucidate their genetic diversity and vector capacities.</title>
        <authorList>
            <person name="Jia N."/>
            <person name="Wang J."/>
            <person name="Shi W."/>
            <person name="Du L."/>
            <person name="Sun Y."/>
            <person name="Zhan W."/>
            <person name="Jiang J."/>
            <person name="Wang Q."/>
            <person name="Zhang B."/>
            <person name="Ji P."/>
            <person name="Sakyi L.B."/>
            <person name="Cui X."/>
            <person name="Yuan T."/>
            <person name="Jiang B."/>
            <person name="Yang W."/>
            <person name="Lam T.T.-Y."/>
            <person name="Chang Q."/>
            <person name="Ding S."/>
            <person name="Wang X."/>
            <person name="Zhu J."/>
            <person name="Ruan X."/>
            <person name="Zhao L."/>
            <person name="Wei J."/>
            <person name="Que T."/>
            <person name="Du C."/>
            <person name="Cheng J."/>
            <person name="Dai P."/>
            <person name="Han X."/>
            <person name="Huang E."/>
            <person name="Gao Y."/>
            <person name="Liu J."/>
            <person name="Shao H."/>
            <person name="Ye R."/>
            <person name="Li L."/>
            <person name="Wei W."/>
            <person name="Wang X."/>
            <person name="Wang C."/>
            <person name="Yang T."/>
            <person name="Huo Q."/>
            <person name="Li W."/>
            <person name="Guo W."/>
            <person name="Chen H."/>
            <person name="Zhou L."/>
            <person name="Ni X."/>
            <person name="Tian J."/>
            <person name="Zhou Y."/>
            <person name="Sheng Y."/>
            <person name="Liu T."/>
            <person name="Pan Y."/>
            <person name="Xia L."/>
            <person name="Li J."/>
            <person name="Zhao F."/>
            <person name="Cao W."/>
        </authorList>
    </citation>
    <scope>NUCLEOTIDE SEQUENCE</scope>
    <source>
        <strain evidence="1">Hyas-2018</strain>
    </source>
</reference>
<sequence length="138" mass="15347">MARNGVDSRQSWLVAAFSSWFLFMACAGQRVFGIIYIGILQTFQVTRQEASWPMSVIDLLASLSRVMDVDAKATGLRSAEVCSSTAPRSKELASVDMAVEIAGWYFAIHWSDAEVVLFLVPSKNQDVVNHARHHFLPI</sequence>